<dbReference type="PANTHER" id="PTHR36847:SF1">
    <property type="entry name" value="AMIDOLIGASE ENZYME"/>
    <property type="match status" value="1"/>
</dbReference>
<evidence type="ECO:0008006" key="4">
    <source>
        <dbReference type="Google" id="ProtNLM"/>
    </source>
</evidence>
<evidence type="ECO:0000313" key="3">
    <source>
        <dbReference type="Proteomes" id="UP000696280"/>
    </source>
</evidence>
<reference evidence="2" key="1">
    <citation type="submission" date="2021-07" db="EMBL/GenBank/DDBJ databases">
        <authorList>
            <person name="Durling M."/>
        </authorList>
    </citation>
    <scope>NUCLEOTIDE SEQUENCE</scope>
</reference>
<dbReference type="Proteomes" id="UP000696280">
    <property type="component" value="Unassembled WGS sequence"/>
</dbReference>
<dbReference type="Pfam" id="PF12224">
    <property type="entry name" value="Amidoligase_2"/>
    <property type="match status" value="1"/>
</dbReference>
<feature type="compositionally biased region" description="Acidic residues" evidence="1">
    <location>
        <begin position="489"/>
        <end position="504"/>
    </location>
</feature>
<comment type="caution">
    <text evidence="2">The sequence shown here is derived from an EMBL/GenBank/DDBJ whole genome shotgun (WGS) entry which is preliminary data.</text>
</comment>
<feature type="region of interest" description="Disordered" evidence="1">
    <location>
        <begin position="1"/>
        <end position="26"/>
    </location>
</feature>
<dbReference type="AlphaFoldDB" id="A0A9N9KTX1"/>
<dbReference type="OrthoDB" id="412402at2759"/>
<keyword evidence="3" id="KW-1185">Reference proteome</keyword>
<feature type="region of interest" description="Disordered" evidence="1">
    <location>
        <begin position="423"/>
        <end position="534"/>
    </location>
</feature>
<dbReference type="PANTHER" id="PTHR36847">
    <property type="entry name" value="AMIDOLIGASE ENZYME"/>
    <property type="match status" value="1"/>
</dbReference>
<feature type="compositionally biased region" description="Polar residues" evidence="1">
    <location>
        <begin position="507"/>
        <end position="516"/>
    </location>
</feature>
<proteinExistence type="predicted"/>
<feature type="compositionally biased region" description="Low complexity" evidence="1">
    <location>
        <begin position="454"/>
        <end position="466"/>
    </location>
</feature>
<sequence length="534" mass="59488">MSAEKEWRSISSASSKGKTPGPTGPKKLTFGVELELLIACRTRPEAPDPDLGDPRSIDGIVDALQYSYTDTEWVNRQEQVQKHVGNVLKSAGLNVHPGLEGIPNMEDWIVKDDFSVRSYETQYQFMQVEVVSPPFYSSKEAISQVGAVCDLLTSKYRIVCNETTGLHCHVGYGDHGFAPRVLSNLFATIWTFYPLLDSLHPSRRRGDHPKNKKSYFPSIKRFSKLARYVEDLPDANMAGLKQILETRDNVSPEEVLELMQPAIAGYGRLAYNISNLAAWFNFTTPRMDNPRIKKTVEFRQHEGTLASQRIKSWIKVCQGLVKFAEKVDAAALDKFLLRHINDDQDTDYTVFDLLKAIALPEEAAFYKQWFHEHPGWLDPPSPGSDTDLSDEDDYIETAPLSREALRDLGYDVESESVSPEKPVFKIMKDIDETESEYSGPPRRQGIRGVDWDTESNPESSGGPSKSEPSEGEEVSNPESSEGPSKSEPSEGEEVSNPESSEGEDVSNPATESNSDTPGDIPTPGQDTDDDSVEL</sequence>
<evidence type="ECO:0000313" key="2">
    <source>
        <dbReference type="EMBL" id="CAG8953834.1"/>
    </source>
</evidence>
<feature type="compositionally biased region" description="Low complexity" evidence="1">
    <location>
        <begin position="476"/>
        <end position="486"/>
    </location>
</feature>
<protein>
    <recommendedName>
        <fullName evidence="4">Amidoligase enzyme</fullName>
    </recommendedName>
</protein>
<organism evidence="2 3">
    <name type="scientific">Hymenoscyphus fraxineus</name>
    <dbReference type="NCBI Taxonomy" id="746836"/>
    <lineage>
        <taxon>Eukaryota</taxon>
        <taxon>Fungi</taxon>
        <taxon>Dikarya</taxon>
        <taxon>Ascomycota</taxon>
        <taxon>Pezizomycotina</taxon>
        <taxon>Leotiomycetes</taxon>
        <taxon>Helotiales</taxon>
        <taxon>Helotiaceae</taxon>
        <taxon>Hymenoscyphus</taxon>
    </lineage>
</organism>
<name>A0A9N9KTX1_9HELO</name>
<dbReference type="EMBL" id="CAJVRL010000052">
    <property type="protein sequence ID" value="CAG8953834.1"/>
    <property type="molecule type" value="Genomic_DNA"/>
</dbReference>
<accession>A0A9N9KTX1</accession>
<gene>
    <name evidence="2" type="ORF">HYFRA_00006726</name>
</gene>
<feature type="compositionally biased region" description="Low complexity" evidence="1">
    <location>
        <begin position="16"/>
        <end position="26"/>
    </location>
</feature>
<evidence type="ECO:0000256" key="1">
    <source>
        <dbReference type="SAM" id="MobiDB-lite"/>
    </source>
</evidence>
<dbReference type="InterPro" id="IPR022025">
    <property type="entry name" value="Amidoligase_2"/>
</dbReference>